<evidence type="ECO:0000256" key="8">
    <source>
        <dbReference type="ARBA" id="ARBA00023098"/>
    </source>
</evidence>
<sequence length="286" mass="32801">MAGASTGAAAQPREPEARFLVAQPSQTLVQAYERAAARGDFGMAPGRILESLRDRYCGSPQRGADECRGLLFAYLQERFALPEEVTSVAFWSMLARIDAEFDRLVTSNPRSHSDAEFLAVHERFREARRDIAGAALDRRLFGLSDDLLDLPQRVGELAGDSRMPLEQKLAAYQDALQRIEHEHGVRLMSVMEPVELARHELRIREAADVLGPEQRREVLERYTGPEYARRYLDYHQEQQTRSERLKAFNQERDLLLKQLASESSPEQLRQRMLAVDQRLFEKYDLQ</sequence>
<evidence type="ECO:0000256" key="4">
    <source>
        <dbReference type="ARBA" id="ARBA00022519"/>
    </source>
</evidence>
<evidence type="ECO:0000256" key="3">
    <source>
        <dbReference type="ARBA" id="ARBA00022475"/>
    </source>
</evidence>
<keyword evidence="3" id="KW-1003">Cell membrane</keyword>
<evidence type="ECO:0000256" key="2">
    <source>
        <dbReference type="ARBA" id="ARBA00010358"/>
    </source>
</evidence>
<comment type="subcellular location">
    <subcellularLocation>
        <location evidence="1">Cell inner membrane</location>
        <topology evidence="1">Single-pass membrane protein</topology>
        <orientation evidence="1">Periplasmic side</orientation>
    </subcellularLocation>
</comment>
<evidence type="ECO:0000256" key="5">
    <source>
        <dbReference type="ARBA" id="ARBA00022692"/>
    </source>
</evidence>
<organism evidence="13 14">
    <name type="scientific">Archangium lansingense</name>
    <dbReference type="NCBI Taxonomy" id="2995310"/>
    <lineage>
        <taxon>Bacteria</taxon>
        <taxon>Pseudomonadati</taxon>
        <taxon>Myxococcota</taxon>
        <taxon>Myxococcia</taxon>
        <taxon>Myxococcales</taxon>
        <taxon>Cystobacterineae</taxon>
        <taxon>Archangiaceae</taxon>
        <taxon>Archangium</taxon>
    </lineage>
</organism>
<protein>
    <recommendedName>
        <fullName evidence="11">Lipase helper protein</fullName>
    </recommendedName>
    <alternativeName>
        <fullName evidence="12">Lipase modulator</fullName>
    </alternativeName>
</protein>
<evidence type="ECO:0000256" key="1">
    <source>
        <dbReference type="ARBA" id="ARBA00004383"/>
    </source>
</evidence>
<keyword evidence="9" id="KW-0472">Membrane</keyword>
<name>A0ABT4A6P8_9BACT</name>
<keyword evidence="14" id="KW-1185">Reference proteome</keyword>
<evidence type="ECO:0000256" key="12">
    <source>
        <dbReference type="ARBA" id="ARBA00031542"/>
    </source>
</evidence>
<dbReference type="RefSeq" id="WP_267536164.1">
    <property type="nucleotide sequence ID" value="NZ_JAPNKA010000001.1"/>
</dbReference>
<evidence type="ECO:0000256" key="6">
    <source>
        <dbReference type="ARBA" id="ARBA00022963"/>
    </source>
</evidence>
<keyword evidence="7" id="KW-1133">Transmembrane helix</keyword>
<keyword evidence="6" id="KW-0442">Lipid degradation</keyword>
<evidence type="ECO:0000256" key="9">
    <source>
        <dbReference type="ARBA" id="ARBA00023136"/>
    </source>
</evidence>
<dbReference type="EMBL" id="JAPNKA010000001">
    <property type="protein sequence ID" value="MCY1077330.1"/>
    <property type="molecule type" value="Genomic_DNA"/>
</dbReference>
<keyword evidence="5" id="KW-0812">Transmembrane</keyword>
<keyword evidence="10" id="KW-0143">Chaperone</keyword>
<reference evidence="13 14" key="1">
    <citation type="submission" date="2022-11" db="EMBL/GenBank/DDBJ databases">
        <title>Minimal conservation of predation-associated metabolite biosynthetic gene clusters underscores biosynthetic potential of Myxococcota including descriptions for ten novel species: Archangium lansinium sp. nov., Myxococcus landrumus sp. nov., Nannocystis bai.</title>
        <authorList>
            <person name="Ahearne A."/>
            <person name="Stevens C."/>
            <person name="Phillips K."/>
        </authorList>
    </citation>
    <scope>NUCLEOTIDE SEQUENCE [LARGE SCALE GENOMIC DNA]</scope>
    <source>
        <strain evidence="13 14">MIWBW</strain>
    </source>
</reference>
<evidence type="ECO:0000313" key="13">
    <source>
        <dbReference type="EMBL" id="MCY1077330.1"/>
    </source>
</evidence>
<comment type="caution">
    <text evidence="13">The sequence shown here is derived from an EMBL/GenBank/DDBJ whole genome shotgun (WGS) entry which is preliminary data.</text>
</comment>
<evidence type="ECO:0000256" key="7">
    <source>
        <dbReference type="ARBA" id="ARBA00022989"/>
    </source>
</evidence>
<evidence type="ECO:0000256" key="10">
    <source>
        <dbReference type="ARBA" id="ARBA00023186"/>
    </source>
</evidence>
<keyword evidence="4" id="KW-0997">Cell inner membrane</keyword>
<evidence type="ECO:0000313" key="14">
    <source>
        <dbReference type="Proteomes" id="UP001207654"/>
    </source>
</evidence>
<dbReference type="InterPro" id="IPR004961">
    <property type="entry name" value="Lipase_chaperone"/>
</dbReference>
<accession>A0ABT4A6P8</accession>
<proteinExistence type="inferred from homology"/>
<comment type="similarity">
    <text evidence="2">Belongs to the lipase chaperone family.</text>
</comment>
<gene>
    <name evidence="13" type="ORF">OV287_22940</name>
</gene>
<dbReference type="SUPFAM" id="SSF158855">
    <property type="entry name" value="Lipase chaperone-like"/>
    <property type="match status" value="1"/>
</dbReference>
<keyword evidence="8" id="KW-0443">Lipid metabolism</keyword>
<dbReference type="Proteomes" id="UP001207654">
    <property type="component" value="Unassembled WGS sequence"/>
</dbReference>
<evidence type="ECO:0000256" key="11">
    <source>
        <dbReference type="ARBA" id="ARBA00030948"/>
    </source>
</evidence>
<dbReference type="Pfam" id="PF03280">
    <property type="entry name" value="Lipase_chap"/>
    <property type="match status" value="1"/>
</dbReference>